<accession>A0AAV3S1E6</accession>
<evidence type="ECO:0000313" key="3">
    <source>
        <dbReference type="EMBL" id="GAA0187163.1"/>
    </source>
</evidence>
<proteinExistence type="inferred from homology"/>
<gene>
    <name evidence="3" type="ORF">LIER_34451</name>
</gene>
<keyword evidence="4" id="KW-1185">Reference proteome</keyword>
<evidence type="ECO:0000256" key="1">
    <source>
        <dbReference type="ARBA" id="ARBA00007017"/>
    </source>
</evidence>
<protein>
    <submittedName>
        <fullName evidence="3">Replication origin binding protein</fullName>
    </submittedName>
</protein>
<comment type="caution">
    <text evidence="3">The sequence shown here is derived from an EMBL/GenBank/DDBJ whole genome shotgun (WGS) entry which is preliminary data.</text>
</comment>
<evidence type="ECO:0000313" key="4">
    <source>
        <dbReference type="Proteomes" id="UP001454036"/>
    </source>
</evidence>
<organism evidence="3 4">
    <name type="scientific">Lithospermum erythrorhizon</name>
    <name type="common">Purple gromwell</name>
    <name type="synonym">Lithospermum officinale var. erythrorhizon</name>
    <dbReference type="NCBI Taxonomy" id="34254"/>
    <lineage>
        <taxon>Eukaryota</taxon>
        <taxon>Viridiplantae</taxon>
        <taxon>Streptophyta</taxon>
        <taxon>Embryophyta</taxon>
        <taxon>Tracheophyta</taxon>
        <taxon>Spermatophyta</taxon>
        <taxon>Magnoliopsida</taxon>
        <taxon>eudicotyledons</taxon>
        <taxon>Gunneridae</taxon>
        <taxon>Pentapetalae</taxon>
        <taxon>asterids</taxon>
        <taxon>lamiids</taxon>
        <taxon>Boraginales</taxon>
        <taxon>Boraginaceae</taxon>
        <taxon>Boraginoideae</taxon>
        <taxon>Lithospermeae</taxon>
        <taxon>Lithospermum</taxon>
    </lineage>
</organism>
<dbReference type="GO" id="GO:0000775">
    <property type="term" value="C:chromosome, centromeric region"/>
    <property type="evidence" value="ECO:0007669"/>
    <property type="project" value="TreeGrafter"/>
</dbReference>
<keyword evidence="2" id="KW-0235">DNA replication</keyword>
<dbReference type="AlphaFoldDB" id="A0AAV3S1E6"/>
<dbReference type="PANTHER" id="PTHR13395:SF6">
    <property type="entry name" value="SISTER CHROMATID COHESION PROTEIN DCC1"/>
    <property type="match status" value="1"/>
</dbReference>
<dbReference type="EMBL" id="BAABME010014425">
    <property type="protein sequence ID" value="GAA0187163.1"/>
    <property type="molecule type" value="Genomic_DNA"/>
</dbReference>
<dbReference type="Pfam" id="PF09724">
    <property type="entry name" value="Dcc1"/>
    <property type="match status" value="1"/>
</dbReference>
<dbReference type="PANTHER" id="PTHR13395">
    <property type="entry name" value="SISTER CHROMATID COHESION PROTEIN DCC1-RELATED"/>
    <property type="match status" value="1"/>
</dbReference>
<dbReference type="GO" id="GO:0034088">
    <property type="term" value="P:maintenance of mitotic sister chromatid cohesion"/>
    <property type="evidence" value="ECO:0007669"/>
    <property type="project" value="TreeGrafter"/>
</dbReference>
<dbReference type="GO" id="GO:0000785">
    <property type="term" value="C:chromatin"/>
    <property type="evidence" value="ECO:0007669"/>
    <property type="project" value="TreeGrafter"/>
</dbReference>
<dbReference type="Proteomes" id="UP001454036">
    <property type="component" value="Unassembled WGS sequence"/>
</dbReference>
<sequence>MEIEEKQIGRGGAEAVLNIQPNSSISIAYHTLFGAHDDLMLLELDEKLVPDILNQRSLESFYVHSNLGVFPHIMLIIVLSVEPFCRVTVRGQQDEDAVLCTESKTYAVKFVGTSNSVFLMPPYEESHAQTISHDINDNSCDGMVIGSVLKVATGVMELVEAAPKLDKLKLLLSQRPYSFEDESEMEDSELSERNIMGLYGWDDLVELVQASNEELRSGLEALSAVEINSYWRILDGKYVDRMLDMFFLNVEQHKWALNALNENEVITELEADGYPQTIAKHCLQVYCSKLGEGSRMWKLDERRVCVHYARGILGGHKMKLETFMEMWIQKVPNKMCPTFDMLEGEVLTERIGIETRVYAFSVSSLPLNPAERFSKLFMERPKWEWKDLQPYIRDLKVPGLSSEGILLKYTRRTQPTADADPIFSAR</sequence>
<dbReference type="GO" id="GO:0031390">
    <property type="term" value="C:Ctf18 RFC-like complex"/>
    <property type="evidence" value="ECO:0007669"/>
    <property type="project" value="InterPro"/>
</dbReference>
<dbReference type="GO" id="GO:0006260">
    <property type="term" value="P:DNA replication"/>
    <property type="evidence" value="ECO:0007669"/>
    <property type="project" value="UniProtKB-KW"/>
</dbReference>
<name>A0AAV3S1E6_LITER</name>
<evidence type="ECO:0000256" key="2">
    <source>
        <dbReference type="ARBA" id="ARBA00022705"/>
    </source>
</evidence>
<comment type="similarity">
    <text evidence="1">Belongs to the DCC1 family.</text>
</comment>
<dbReference type="InterPro" id="IPR019128">
    <property type="entry name" value="Dcc1"/>
</dbReference>
<reference evidence="3 4" key="1">
    <citation type="submission" date="2024-01" db="EMBL/GenBank/DDBJ databases">
        <title>The complete chloroplast genome sequence of Lithospermum erythrorhizon: insights into the phylogenetic relationship among Boraginaceae species and the maternal lineages of purple gromwells.</title>
        <authorList>
            <person name="Okada T."/>
            <person name="Watanabe K."/>
        </authorList>
    </citation>
    <scope>NUCLEOTIDE SEQUENCE [LARGE SCALE GENOMIC DNA]</scope>
</reference>